<dbReference type="SUPFAM" id="SSF103473">
    <property type="entry name" value="MFS general substrate transporter"/>
    <property type="match status" value="1"/>
</dbReference>
<dbReference type="AlphaFoldDB" id="A0A9W9HP14"/>
<evidence type="ECO:0000256" key="3">
    <source>
        <dbReference type="ARBA" id="ARBA00022692"/>
    </source>
</evidence>
<evidence type="ECO:0000256" key="6">
    <source>
        <dbReference type="ARBA" id="ARBA00044273"/>
    </source>
</evidence>
<dbReference type="InterPro" id="IPR011701">
    <property type="entry name" value="MFS"/>
</dbReference>
<evidence type="ECO:0000256" key="5">
    <source>
        <dbReference type="ARBA" id="ARBA00023136"/>
    </source>
</evidence>
<evidence type="ECO:0000256" key="7">
    <source>
        <dbReference type="SAM" id="MobiDB-lite"/>
    </source>
</evidence>
<comment type="subcellular location">
    <subcellularLocation>
        <location evidence="1">Endomembrane system</location>
        <topology evidence="1">Multi-pass membrane protein</topology>
    </subcellularLocation>
</comment>
<keyword evidence="4 8" id="KW-1133">Transmembrane helix</keyword>
<evidence type="ECO:0000313" key="11">
    <source>
        <dbReference type="Proteomes" id="UP001146351"/>
    </source>
</evidence>
<keyword evidence="5 8" id="KW-0472">Membrane</keyword>
<feature type="transmembrane region" description="Helical" evidence="8">
    <location>
        <begin position="439"/>
        <end position="459"/>
    </location>
</feature>
<dbReference type="InterPro" id="IPR020846">
    <property type="entry name" value="MFS_dom"/>
</dbReference>
<dbReference type="OrthoDB" id="6770063at2759"/>
<feature type="region of interest" description="Disordered" evidence="7">
    <location>
        <begin position="1"/>
        <end position="44"/>
    </location>
</feature>
<keyword evidence="2" id="KW-0813">Transport</keyword>
<evidence type="ECO:0000256" key="8">
    <source>
        <dbReference type="SAM" id="Phobius"/>
    </source>
</evidence>
<dbReference type="Pfam" id="PF07690">
    <property type="entry name" value="MFS_1"/>
    <property type="match status" value="1"/>
</dbReference>
<gene>
    <name evidence="10" type="ORF">N7492_010405</name>
</gene>
<keyword evidence="3 8" id="KW-0812">Transmembrane</keyword>
<dbReference type="InterPro" id="IPR005829">
    <property type="entry name" value="Sugar_transporter_CS"/>
</dbReference>
<dbReference type="PROSITE" id="PS50850">
    <property type="entry name" value="MFS"/>
    <property type="match status" value="1"/>
</dbReference>
<proteinExistence type="predicted"/>
<dbReference type="PROSITE" id="PS00216">
    <property type="entry name" value="SUGAR_TRANSPORT_1"/>
    <property type="match status" value="1"/>
</dbReference>
<feature type="transmembrane region" description="Helical" evidence="8">
    <location>
        <begin position="145"/>
        <end position="166"/>
    </location>
</feature>
<feature type="transmembrane region" description="Helical" evidence="8">
    <location>
        <begin position="356"/>
        <end position="373"/>
    </location>
</feature>
<feature type="transmembrane region" description="Helical" evidence="8">
    <location>
        <begin position="49"/>
        <end position="67"/>
    </location>
</feature>
<evidence type="ECO:0000313" key="10">
    <source>
        <dbReference type="EMBL" id="KAJ5152110.1"/>
    </source>
</evidence>
<evidence type="ECO:0000259" key="9">
    <source>
        <dbReference type="PROSITE" id="PS50850"/>
    </source>
</evidence>
<reference evidence="10" key="1">
    <citation type="submission" date="2022-11" db="EMBL/GenBank/DDBJ databases">
        <authorList>
            <person name="Petersen C."/>
        </authorList>
    </citation>
    <scope>NUCLEOTIDE SEQUENCE</scope>
    <source>
        <strain evidence="10">IBT 21917</strain>
    </source>
</reference>
<feature type="compositionally biased region" description="Low complexity" evidence="7">
    <location>
        <begin position="21"/>
        <end position="32"/>
    </location>
</feature>
<comment type="caution">
    <text evidence="10">The sequence shown here is derived from an EMBL/GenBank/DDBJ whole genome shotgun (WGS) entry which is preliminary data.</text>
</comment>
<feature type="transmembrane region" description="Helical" evidence="8">
    <location>
        <begin position="409"/>
        <end position="427"/>
    </location>
</feature>
<dbReference type="PANTHER" id="PTHR23501:SF191">
    <property type="entry name" value="VACUOLAR BASIC AMINO ACID TRANSPORTER 4"/>
    <property type="match status" value="1"/>
</dbReference>
<feature type="transmembrane region" description="Helical" evidence="8">
    <location>
        <begin position="206"/>
        <end position="227"/>
    </location>
</feature>
<dbReference type="GO" id="GO:0000329">
    <property type="term" value="C:fungal-type vacuole membrane"/>
    <property type="evidence" value="ECO:0007669"/>
    <property type="project" value="TreeGrafter"/>
</dbReference>
<dbReference type="Proteomes" id="UP001146351">
    <property type="component" value="Unassembled WGS sequence"/>
</dbReference>
<dbReference type="PANTHER" id="PTHR23501">
    <property type="entry name" value="MAJOR FACILITATOR SUPERFAMILY"/>
    <property type="match status" value="1"/>
</dbReference>
<protein>
    <recommendedName>
        <fullName evidence="6">MFS-type drug efflux transporter P55</fullName>
    </recommendedName>
</protein>
<feature type="transmembrane region" description="Helical" evidence="8">
    <location>
        <begin position="485"/>
        <end position="504"/>
    </location>
</feature>
<sequence length="536" mass="56868">MPVDPRSPLLGENSPRLSQKSPLLSDRSPLLSQGSPNLRVDDDEDPAPAPNIIAAIVATWIATFLAAADSTITSTLSATIAEEFDSLAIISWLGSGYLIGLTATQPLSGKLSDIFGRRASFCFASGMFTLGNLICGVSRSRVLLIVARIVTGIGGGGCISIATFIASDNIPLSRRGTWQGIGAVVYTSGMGLGAVIGGAINDAVGWRWAFVGIAPISLVAGIGVAIFVPRHLETGQSLHKQLNRIDFAGAATLVSSLVLLLVGLNHEGREMVTPLFLITMPIGMLLFALFLLIEWRWAVEPIIPLSLFRRRTVVAACLTAWFMSMAFYALTFHVPLYLQLLGHTTSAIGLRLLPDSIGAGLGSFLVGLVIRVTGKYGIFRSITPALLLVGAGGIFVHLDAYPVDTSGGFGMGGALTMLILALLHAVPHQEHATATSALYAFRSTGATIGLSAASAVFYGRLNDHSATDMAGCMDSGECYLDALHGAFRLALVFAFAALVAAMFVESSHTKSREEHTENGRATSRFNRRRRSRSRSH</sequence>
<feature type="compositionally biased region" description="Basic and acidic residues" evidence="7">
    <location>
        <begin position="509"/>
        <end position="518"/>
    </location>
</feature>
<feature type="transmembrane region" description="Helical" evidence="8">
    <location>
        <begin position="119"/>
        <end position="139"/>
    </location>
</feature>
<dbReference type="InterPro" id="IPR036259">
    <property type="entry name" value="MFS_trans_sf"/>
</dbReference>
<reference evidence="10" key="2">
    <citation type="journal article" date="2023" name="IMA Fungus">
        <title>Comparative genomic study of the Penicillium genus elucidates a diverse pangenome and 15 lateral gene transfer events.</title>
        <authorList>
            <person name="Petersen C."/>
            <person name="Sorensen T."/>
            <person name="Nielsen M.R."/>
            <person name="Sondergaard T.E."/>
            <person name="Sorensen J.L."/>
            <person name="Fitzpatrick D.A."/>
            <person name="Frisvad J.C."/>
            <person name="Nielsen K.L."/>
        </authorList>
    </citation>
    <scope>NUCLEOTIDE SEQUENCE</scope>
    <source>
        <strain evidence="10">IBT 21917</strain>
    </source>
</reference>
<feature type="transmembrane region" description="Helical" evidence="8">
    <location>
        <begin position="178"/>
        <end position="200"/>
    </location>
</feature>
<name>A0A9W9HP14_9EURO</name>
<evidence type="ECO:0000256" key="2">
    <source>
        <dbReference type="ARBA" id="ARBA00022448"/>
    </source>
</evidence>
<dbReference type="Gene3D" id="1.20.1720.10">
    <property type="entry name" value="Multidrug resistance protein D"/>
    <property type="match status" value="1"/>
</dbReference>
<keyword evidence="11" id="KW-1185">Reference proteome</keyword>
<organism evidence="10 11">
    <name type="scientific">Penicillium capsulatum</name>
    <dbReference type="NCBI Taxonomy" id="69766"/>
    <lineage>
        <taxon>Eukaryota</taxon>
        <taxon>Fungi</taxon>
        <taxon>Dikarya</taxon>
        <taxon>Ascomycota</taxon>
        <taxon>Pezizomycotina</taxon>
        <taxon>Eurotiomycetes</taxon>
        <taxon>Eurotiomycetidae</taxon>
        <taxon>Eurotiales</taxon>
        <taxon>Aspergillaceae</taxon>
        <taxon>Penicillium</taxon>
    </lineage>
</organism>
<feature type="compositionally biased region" description="Basic residues" evidence="7">
    <location>
        <begin position="525"/>
        <end position="536"/>
    </location>
</feature>
<evidence type="ECO:0000256" key="4">
    <source>
        <dbReference type="ARBA" id="ARBA00022989"/>
    </source>
</evidence>
<feature type="transmembrane region" description="Helical" evidence="8">
    <location>
        <begin position="313"/>
        <end position="336"/>
    </location>
</feature>
<dbReference type="GO" id="GO:0012505">
    <property type="term" value="C:endomembrane system"/>
    <property type="evidence" value="ECO:0007669"/>
    <property type="project" value="UniProtKB-SubCell"/>
</dbReference>
<feature type="region of interest" description="Disordered" evidence="7">
    <location>
        <begin position="509"/>
        <end position="536"/>
    </location>
</feature>
<evidence type="ECO:0000256" key="1">
    <source>
        <dbReference type="ARBA" id="ARBA00004127"/>
    </source>
</evidence>
<dbReference type="Gene3D" id="1.20.1250.20">
    <property type="entry name" value="MFS general substrate transporter like domains"/>
    <property type="match status" value="1"/>
</dbReference>
<dbReference type="GO" id="GO:0015174">
    <property type="term" value="F:basic amino acid transmembrane transporter activity"/>
    <property type="evidence" value="ECO:0007669"/>
    <property type="project" value="TreeGrafter"/>
</dbReference>
<accession>A0A9W9HP14</accession>
<feature type="transmembrane region" description="Helical" evidence="8">
    <location>
        <begin position="385"/>
        <end position="403"/>
    </location>
</feature>
<feature type="transmembrane region" description="Helical" evidence="8">
    <location>
        <begin position="87"/>
        <end position="107"/>
    </location>
</feature>
<feature type="transmembrane region" description="Helical" evidence="8">
    <location>
        <begin position="271"/>
        <end position="293"/>
    </location>
</feature>
<feature type="domain" description="Major facilitator superfamily (MFS) profile" evidence="9">
    <location>
        <begin position="55"/>
        <end position="512"/>
    </location>
</feature>
<dbReference type="EMBL" id="JAPQKO010000008">
    <property type="protein sequence ID" value="KAJ5152110.1"/>
    <property type="molecule type" value="Genomic_DNA"/>
</dbReference>